<dbReference type="InterPro" id="IPR008280">
    <property type="entry name" value="Tub_FtsZ_C"/>
</dbReference>
<comment type="caution">
    <text evidence="11">The sequence shown here is derived from an EMBL/GenBank/DDBJ whole genome shotgun (WGS) entry which is preliminary data.</text>
</comment>
<feature type="binding site" evidence="5">
    <location>
        <begin position="100"/>
        <end position="102"/>
    </location>
    <ligand>
        <name>GTP</name>
        <dbReference type="ChEBI" id="CHEBI:37565"/>
    </ligand>
</feature>
<comment type="subunit">
    <text evidence="5">Homodimer. Polymerizes to form a dynamic ring structure in a strictly GTP-dependent manner. Interacts directly with several other division proteins.</text>
</comment>
<dbReference type="PROSITE" id="PS01134">
    <property type="entry name" value="FTSZ_1"/>
    <property type="match status" value="1"/>
</dbReference>
<dbReference type="PRINTS" id="PR00423">
    <property type="entry name" value="CELLDVISFTSZ"/>
</dbReference>
<protein>
    <recommendedName>
        <fullName evidence="5 6">Cell division protein FtsZ</fullName>
    </recommendedName>
</protein>
<dbReference type="NCBIfam" id="TIGR00065">
    <property type="entry name" value="ftsZ"/>
    <property type="match status" value="1"/>
</dbReference>
<feature type="domain" description="Tubulin/FtsZ 2-layer sandwich" evidence="10">
    <location>
        <begin position="198"/>
        <end position="315"/>
    </location>
</feature>
<dbReference type="PROSITE" id="PS01135">
    <property type="entry name" value="FTSZ_2"/>
    <property type="match status" value="1"/>
</dbReference>
<dbReference type="PANTHER" id="PTHR30314">
    <property type="entry name" value="CELL DIVISION PROTEIN FTSZ-RELATED"/>
    <property type="match status" value="1"/>
</dbReference>
<dbReference type="SMART" id="SM00864">
    <property type="entry name" value="Tubulin"/>
    <property type="match status" value="1"/>
</dbReference>
<evidence type="ECO:0000313" key="12">
    <source>
        <dbReference type="Proteomes" id="UP000294192"/>
    </source>
</evidence>
<feature type="binding site" evidence="5">
    <location>
        <begin position="14"/>
        <end position="18"/>
    </location>
    <ligand>
        <name>GTP</name>
        <dbReference type="ChEBI" id="CHEBI:37565"/>
    </ligand>
</feature>
<evidence type="ECO:0000313" key="11">
    <source>
        <dbReference type="EMBL" id="TCG11798.1"/>
    </source>
</evidence>
<comment type="function">
    <text evidence="5 7">Essential cell division protein that forms a contractile ring structure (Z ring) at the future cell division site. The regulation of the ring assembly controls the timing and the location of cell division. One of the functions of the FtsZ ring is to recruit other cell division proteins to the septum to produce a new cell wall between the dividing cells. Binds GTP and shows GTPase activity.</text>
</comment>
<feature type="binding site" evidence="5">
    <location>
        <position position="131"/>
    </location>
    <ligand>
        <name>GTP</name>
        <dbReference type="ChEBI" id="CHEBI:37565"/>
    </ligand>
</feature>
<dbReference type="Pfam" id="PF00091">
    <property type="entry name" value="Tubulin"/>
    <property type="match status" value="1"/>
</dbReference>
<gene>
    <name evidence="5" type="primary">ftsZ</name>
    <name evidence="11" type="ORF">C4B24_01300</name>
</gene>
<proteinExistence type="inferred from homology"/>
<comment type="subcellular location">
    <subcellularLocation>
        <location evidence="5">Cytoplasm</location>
    </subcellularLocation>
    <text evidence="5">Assembles at midcell at the inner surface of the cytoplasmic membrane.</text>
</comment>
<dbReference type="InterPro" id="IPR024757">
    <property type="entry name" value="FtsZ_C"/>
</dbReference>
<evidence type="ECO:0000256" key="8">
    <source>
        <dbReference type="SAM" id="MobiDB-lite"/>
    </source>
</evidence>
<feature type="compositionally biased region" description="Basic and acidic residues" evidence="8">
    <location>
        <begin position="349"/>
        <end position="361"/>
    </location>
</feature>
<keyword evidence="12" id="KW-1185">Reference proteome</keyword>
<organism evidence="11 12">
    <name type="scientific">Mycoplasma marinum</name>
    <dbReference type="NCBI Taxonomy" id="1937190"/>
    <lineage>
        <taxon>Bacteria</taxon>
        <taxon>Bacillati</taxon>
        <taxon>Mycoplasmatota</taxon>
        <taxon>Mollicutes</taxon>
        <taxon>Mycoplasmataceae</taxon>
        <taxon>Mycoplasma</taxon>
    </lineage>
</organism>
<dbReference type="Gene3D" id="3.30.1330.20">
    <property type="entry name" value="Tubulin/FtsZ, C-terminal domain"/>
    <property type="match status" value="1"/>
</dbReference>
<dbReference type="Proteomes" id="UP000294192">
    <property type="component" value="Unassembled WGS sequence"/>
</dbReference>
<feature type="domain" description="Tubulin/FtsZ GTPase" evidence="9">
    <location>
        <begin position="6"/>
        <end position="196"/>
    </location>
</feature>
<feature type="region of interest" description="Disordered" evidence="8">
    <location>
        <begin position="337"/>
        <end position="383"/>
    </location>
</feature>
<keyword evidence="5 7" id="KW-0132">Cell division</keyword>
<feature type="binding site" evidence="5">
    <location>
        <position position="135"/>
    </location>
    <ligand>
        <name>GTP</name>
        <dbReference type="ChEBI" id="CHEBI:37565"/>
    </ligand>
</feature>
<dbReference type="SUPFAM" id="SSF55307">
    <property type="entry name" value="Tubulin C-terminal domain-like"/>
    <property type="match status" value="1"/>
</dbReference>
<dbReference type="InterPro" id="IPR045061">
    <property type="entry name" value="FtsZ/CetZ"/>
</dbReference>
<feature type="compositionally biased region" description="Acidic residues" evidence="8">
    <location>
        <begin position="368"/>
        <end position="377"/>
    </location>
</feature>
<dbReference type="InterPro" id="IPR037103">
    <property type="entry name" value="Tubulin/FtsZ-like_C"/>
</dbReference>
<name>A0A4R0XSE6_9MOLU</name>
<evidence type="ECO:0000259" key="10">
    <source>
        <dbReference type="SMART" id="SM00865"/>
    </source>
</evidence>
<reference evidence="11 12" key="1">
    <citation type="submission" date="2018-02" db="EMBL/GenBank/DDBJ databases">
        <title>Mycoplasma marinum and Mycoplasma todarodis sp. nov., moderately halophilic and psychrotolerant mycoplasmas isolated from cephalopods.</title>
        <authorList>
            <person name="Viver T."/>
        </authorList>
    </citation>
    <scope>NUCLEOTIDE SEQUENCE [LARGE SCALE GENOMIC DNA]</scope>
    <source>
        <strain evidence="11 12">PE</strain>
    </source>
</reference>
<evidence type="ECO:0000256" key="3">
    <source>
        <dbReference type="ARBA" id="ARBA00023134"/>
    </source>
</evidence>
<dbReference type="OrthoDB" id="9813375at2"/>
<evidence type="ECO:0000259" key="9">
    <source>
        <dbReference type="SMART" id="SM00864"/>
    </source>
</evidence>
<dbReference type="InterPro" id="IPR000158">
    <property type="entry name" value="Cell_div_FtsZ"/>
</dbReference>
<keyword evidence="2 5" id="KW-0547">Nucleotide-binding</keyword>
<dbReference type="InterPro" id="IPR018316">
    <property type="entry name" value="Tubulin/FtsZ_2-layer-sand-dom"/>
</dbReference>
<evidence type="ECO:0000256" key="2">
    <source>
        <dbReference type="ARBA" id="ARBA00022741"/>
    </source>
</evidence>
<comment type="similarity">
    <text evidence="1 5 7">Belongs to the FtsZ family.</text>
</comment>
<keyword evidence="5" id="KW-0963">Cytoplasm</keyword>
<keyword evidence="5 7" id="KW-0131">Cell cycle</keyword>
<dbReference type="InterPro" id="IPR020805">
    <property type="entry name" value="Cell_div_FtsZ_CS"/>
</dbReference>
<keyword evidence="4 5" id="KW-0717">Septation</keyword>
<dbReference type="Gene3D" id="3.40.50.1440">
    <property type="entry name" value="Tubulin/FtsZ, GTPase domain"/>
    <property type="match status" value="1"/>
</dbReference>
<keyword evidence="3 5" id="KW-0342">GTP-binding</keyword>
<dbReference type="FunFam" id="3.40.50.1440:FF:000001">
    <property type="entry name" value="Cell division protein FtsZ"/>
    <property type="match status" value="1"/>
</dbReference>
<dbReference type="GO" id="GO:0032153">
    <property type="term" value="C:cell division site"/>
    <property type="evidence" value="ECO:0007669"/>
    <property type="project" value="UniProtKB-UniRule"/>
</dbReference>
<dbReference type="GO" id="GO:0051258">
    <property type="term" value="P:protein polymerization"/>
    <property type="evidence" value="ECO:0007669"/>
    <property type="project" value="UniProtKB-UniRule"/>
</dbReference>
<accession>A0A4R0XSE6</accession>
<evidence type="ECO:0000256" key="5">
    <source>
        <dbReference type="HAMAP-Rule" id="MF_00909"/>
    </source>
</evidence>
<dbReference type="GO" id="GO:0003924">
    <property type="term" value="F:GTPase activity"/>
    <property type="evidence" value="ECO:0007669"/>
    <property type="project" value="UniProtKB-UniRule"/>
</dbReference>
<evidence type="ECO:0000256" key="1">
    <source>
        <dbReference type="ARBA" id="ARBA00009690"/>
    </source>
</evidence>
<feature type="binding site" evidence="5">
    <location>
        <position position="178"/>
    </location>
    <ligand>
        <name>GTP</name>
        <dbReference type="ChEBI" id="CHEBI:37565"/>
    </ligand>
</feature>
<dbReference type="InterPro" id="IPR003008">
    <property type="entry name" value="Tubulin_FtsZ_GTPase"/>
</dbReference>
<dbReference type="PANTHER" id="PTHR30314:SF3">
    <property type="entry name" value="MITOCHONDRIAL DIVISION PROTEIN FSZA"/>
    <property type="match status" value="1"/>
</dbReference>
<evidence type="ECO:0000256" key="7">
    <source>
        <dbReference type="RuleBase" id="RU000631"/>
    </source>
</evidence>
<dbReference type="GO" id="GO:0000917">
    <property type="term" value="P:division septum assembly"/>
    <property type="evidence" value="ECO:0007669"/>
    <property type="project" value="UniProtKB-KW"/>
</dbReference>
<dbReference type="HAMAP" id="MF_00909">
    <property type="entry name" value="FtsZ"/>
    <property type="match status" value="1"/>
</dbReference>
<dbReference type="SMART" id="SM00865">
    <property type="entry name" value="Tubulin_C"/>
    <property type="match status" value="1"/>
</dbReference>
<evidence type="ECO:0000256" key="4">
    <source>
        <dbReference type="ARBA" id="ARBA00023210"/>
    </source>
</evidence>
<sequence>MDNIASIKVVGVGGGGNNTVHSMIKEGIKGVEFIVANTDEQVLNASIAQTVLPLGNNERGLGAGANPEEGRKAALQSKDMIKETLKGADMIIVAAGMGGGTGTGAAPVIAEIAKELGALTVGIVTTPFSFEGTKRTKNANHGLDGMKAATDSLIVISNNKLLEQYGGISLKDSFLYADKVLKQTVRTITDLIAIPALINLDFADVCTVMKDKGSALIGIGKESSGEDKAVKAAIHAISSPILEASIKGAKDAIINVSGGNITLDDANQAVETIQQAAGEDLNIIFGVSVNENLGDEIYVSVIATGLDSEEPKLSEEEIKAEVAKSVETMEISFENETTREILIEDPLPEEDKLTITDERELTNTTPFDDPEDDDDELSAFLRR</sequence>
<evidence type="ECO:0000256" key="6">
    <source>
        <dbReference type="NCBIfam" id="TIGR00065"/>
    </source>
</evidence>
<dbReference type="AlphaFoldDB" id="A0A4R0XSE6"/>
<dbReference type="InterPro" id="IPR036525">
    <property type="entry name" value="Tubulin/FtsZ_GTPase_sf"/>
</dbReference>
<dbReference type="Pfam" id="PF12327">
    <property type="entry name" value="FtsZ_C"/>
    <property type="match status" value="1"/>
</dbReference>
<dbReference type="CDD" id="cd02201">
    <property type="entry name" value="FtsZ_type1"/>
    <property type="match status" value="1"/>
</dbReference>
<dbReference type="GO" id="GO:0005525">
    <property type="term" value="F:GTP binding"/>
    <property type="evidence" value="ECO:0007669"/>
    <property type="project" value="UniProtKB-UniRule"/>
</dbReference>
<dbReference type="SUPFAM" id="SSF52490">
    <property type="entry name" value="Tubulin nucleotide-binding domain-like"/>
    <property type="match status" value="1"/>
</dbReference>
<dbReference type="GO" id="GO:0043093">
    <property type="term" value="P:FtsZ-dependent cytokinesis"/>
    <property type="evidence" value="ECO:0007669"/>
    <property type="project" value="UniProtKB-UniRule"/>
</dbReference>
<dbReference type="GO" id="GO:0005737">
    <property type="term" value="C:cytoplasm"/>
    <property type="evidence" value="ECO:0007669"/>
    <property type="project" value="UniProtKB-SubCell"/>
</dbReference>
<dbReference type="EMBL" id="PSZO01000003">
    <property type="protein sequence ID" value="TCG11798.1"/>
    <property type="molecule type" value="Genomic_DNA"/>
</dbReference>